<keyword evidence="1" id="KW-0694">RNA-binding</keyword>
<feature type="domain" description="RRM" evidence="2">
    <location>
        <begin position="191"/>
        <end position="269"/>
    </location>
</feature>
<proteinExistence type="predicted"/>
<gene>
    <name evidence="3" type="ORF">M011DRAFT_8492</name>
</gene>
<reference evidence="3" key="1">
    <citation type="journal article" date="2020" name="Stud. Mycol.">
        <title>101 Dothideomycetes genomes: a test case for predicting lifestyles and emergence of pathogens.</title>
        <authorList>
            <person name="Haridas S."/>
            <person name="Albert R."/>
            <person name="Binder M."/>
            <person name="Bloem J."/>
            <person name="Labutti K."/>
            <person name="Salamov A."/>
            <person name="Andreopoulos B."/>
            <person name="Baker S."/>
            <person name="Barry K."/>
            <person name="Bills G."/>
            <person name="Bluhm B."/>
            <person name="Cannon C."/>
            <person name="Castanera R."/>
            <person name="Culley D."/>
            <person name="Daum C."/>
            <person name="Ezra D."/>
            <person name="Gonzalez J."/>
            <person name="Henrissat B."/>
            <person name="Kuo A."/>
            <person name="Liang C."/>
            <person name="Lipzen A."/>
            <person name="Lutzoni F."/>
            <person name="Magnuson J."/>
            <person name="Mondo S."/>
            <person name="Nolan M."/>
            <person name="Ohm R."/>
            <person name="Pangilinan J."/>
            <person name="Park H.-J."/>
            <person name="Ramirez L."/>
            <person name="Alfaro M."/>
            <person name="Sun H."/>
            <person name="Tritt A."/>
            <person name="Yoshinaga Y."/>
            <person name="Zwiers L.-H."/>
            <person name="Turgeon B."/>
            <person name="Goodwin S."/>
            <person name="Spatafora J."/>
            <person name="Crous P."/>
            <person name="Grigoriev I."/>
        </authorList>
    </citation>
    <scope>NUCLEOTIDE SEQUENCE</scope>
    <source>
        <strain evidence="3">CBS 119925</strain>
    </source>
</reference>
<dbReference type="Gene3D" id="3.30.70.330">
    <property type="match status" value="1"/>
</dbReference>
<organism evidence="3 4">
    <name type="scientific">Sporormia fimetaria CBS 119925</name>
    <dbReference type="NCBI Taxonomy" id="1340428"/>
    <lineage>
        <taxon>Eukaryota</taxon>
        <taxon>Fungi</taxon>
        <taxon>Dikarya</taxon>
        <taxon>Ascomycota</taxon>
        <taxon>Pezizomycotina</taxon>
        <taxon>Dothideomycetes</taxon>
        <taxon>Pleosporomycetidae</taxon>
        <taxon>Pleosporales</taxon>
        <taxon>Sporormiaceae</taxon>
        <taxon>Sporormia</taxon>
    </lineage>
</organism>
<name>A0A6A6VNW7_9PLEO</name>
<keyword evidence="4" id="KW-1185">Reference proteome</keyword>
<dbReference type="InterPro" id="IPR035979">
    <property type="entry name" value="RBD_domain_sf"/>
</dbReference>
<dbReference type="OrthoDB" id="1049195at2759"/>
<dbReference type="EMBL" id="MU006561">
    <property type="protein sequence ID" value="KAF2751863.1"/>
    <property type="molecule type" value="Genomic_DNA"/>
</dbReference>
<evidence type="ECO:0000313" key="3">
    <source>
        <dbReference type="EMBL" id="KAF2751863.1"/>
    </source>
</evidence>
<dbReference type="SMART" id="SM00360">
    <property type="entry name" value="RRM"/>
    <property type="match status" value="1"/>
</dbReference>
<dbReference type="InterPro" id="IPR000504">
    <property type="entry name" value="RRM_dom"/>
</dbReference>
<accession>A0A6A6VNW7</accession>
<evidence type="ECO:0000256" key="1">
    <source>
        <dbReference type="PROSITE-ProRule" id="PRU00176"/>
    </source>
</evidence>
<protein>
    <recommendedName>
        <fullName evidence="2">RRM domain-containing protein</fullName>
    </recommendedName>
</protein>
<dbReference type="Pfam" id="PF00076">
    <property type="entry name" value="RRM_1"/>
    <property type="match status" value="1"/>
</dbReference>
<evidence type="ECO:0000313" key="4">
    <source>
        <dbReference type="Proteomes" id="UP000799440"/>
    </source>
</evidence>
<dbReference type="AlphaFoldDB" id="A0A6A6VNW7"/>
<evidence type="ECO:0000259" key="2">
    <source>
        <dbReference type="PROSITE" id="PS50102"/>
    </source>
</evidence>
<dbReference type="CDD" id="cd00590">
    <property type="entry name" value="RRM_SF"/>
    <property type="match status" value="1"/>
</dbReference>
<sequence>MAPTTTAEKDYMLIVTGTAQYPHHPILQNWETFKDKIRGLVRGQPGWTEVVQNQGWSRFSSMREAQNAYAYFARSGTMLVHLFSTSRSNKNYNLLICNCSEHFTNVEQGGHSAHSGFHARGASELHPRNQSATIMQPSPSANPYGSTMGYTYYPSPFQPMLGVPQAVPRYAPSHTGIPVNVSRGAALTEARGIFIRNISYSAKDKHLAELLRHLAYHPIEVKLHKNRKGTCKGYATAKFSNGAQAQDAVRRLNGLKHLGMTLEVRLDTEKTVVVPDYQGPLVVDGSGLRVC</sequence>
<dbReference type="SUPFAM" id="SSF54928">
    <property type="entry name" value="RNA-binding domain, RBD"/>
    <property type="match status" value="1"/>
</dbReference>
<dbReference type="Proteomes" id="UP000799440">
    <property type="component" value="Unassembled WGS sequence"/>
</dbReference>
<dbReference type="PROSITE" id="PS50102">
    <property type="entry name" value="RRM"/>
    <property type="match status" value="1"/>
</dbReference>
<dbReference type="GO" id="GO:0003723">
    <property type="term" value="F:RNA binding"/>
    <property type="evidence" value="ECO:0007669"/>
    <property type="project" value="UniProtKB-UniRule"/>
</dbReference>
<dbReference type="InterPro" id="IPR012677">
    <property type="entry name" value="Nucleotide-bd_a/b_plait_sf"/>
</dbReference>